<dbReference type="Proteomes" id="UP000000763">
    <property type="component" value="Chromosome 6"/>
</dbReference>
<reference evidence="3" key="4">
    <citation type="journal article" date="2008" name="Nucleic Acids Res.">
        <title>The rice annotation project database (RAP-DB): 2008 update.</title>
        <authorList>
            <consortium name="The rice annotation project (RAP)"/>
        </authorList>
    </citation>
    <scope>GENOME REANNOTATION</scope>
    <source>
        <strain evidence="3">cv. Nipponbare</strain>
    </source>
</reference>
<evidence type="ECO:0000313" key="1">
    <source>
        <dbReference type="EMBL" id="BAD54281.1"/>
    </source>
</evidence>
<name>Q5Z6Y2_ORYSJ</name>
<dbReference type="AlphaFoldDB" id="Q5Z6Y2"/>
<evidence type="ECO:0000313" key="3">
    <source>
        <dbReference type="Proteomes" id="UP000000763"/>
    </source>
</evidence>
<gene>
    <name evidence="1" type="ORF">B1018E06.55</name>
    <name evidence="2" type="ORF">B1068H08.8</name>
</gene>
<organism evidence="2 3">
    <name type="scientific">Oryza sativa subsp. japonica</name>
    <name type="common">Rice</name>
    <dbReference type="NCBI Taxonomy" id="39947"/>
    <lineage>
        <taxon>Eukaryota</taxon>
        <taxon>Viridiplantae</taxon>
        <taxon>Streptophyta</taxon>
        <taxon>Embryophyta</taxon>
        <taxon>Tracheophyta</taxon>
        <taxon>Spermatophyta</taxon>
        <taxon>Magnoliopsida</taxon>
        <taxon>Liliopsida</taxon>
        <taxon>Poales</taxon>
        <taxon>Poaceae</taxon>
        <taxon>BOP clade</taxon>
        <taxon>Oryzoideae</taxon>
        <taxon>Oryzeae</taxon>
        <taxon>Oryzinae</taxon>
        <taxon>Oryza</taxon>
        <taxon>Oryza sativa</taxon>
    </lineage>
</organism>
<proteinExistence type="predicted"/>
<evidence type="ECO:0000313" key="2">
    <source>
        <dbReference type="EMBL" id="BAD54287.1"/>
    </source>
</evidence>
<reference evidence="3" key="3">
    <citation type="journal article" date="2005" name="Nature">
        <title>The map-based sequence of the rice genome.</title>
        <authorList>
            <consortium name="International rice genome sequencing project (IRGSP)"/>
            <person name="Matsumoto T."/>
            <person name="Wu J."/>
            <person name="Kanamori H."/>
            <person name="Katayose Y."/>
            <person name="Fujisawa M."/>
            <person name="Namiki N."/>
            <person name="Mizuno H."/>
            <person name="Yamamoto K."/>
            <person name="Antonio B.A."/>
            <person name="Baba T."/>
            <person name="Sakata K."/>
            <person name="Nagamura Y."/>
            <person name="Aoki H."/>
            <person name="Arikawa K."/>
            <person name="Arita K."/>
            <person name="Bito T."/>
            <person name="Chiden Y."/>
            <person name="Fujitsuka N."/>
            <person name="Fukunaka R."/>
            <person name="Hamada M."/>
            <person name="Harada C."/>
            <person name="Hayashi A."/>
            <person name="Hijishita S."/>
            <person name="Honda M."/>
            <person name="Hosokawa S."/>
            <person name="Ichikawa Y."/>
            <person name="Idonuma A."/>
            <person name="Iijima M."/>
            <person name="Ikeda M."/>
            <person name="Ikeno M."/>
            <person name="Ito K."/>
            <person name="Ito S."/>
            <person name="Ito T."/>
            <person name="Ito Y."/>
            <person name="Ito Y."/>
            <person name="Iwabuchi A."/>
            <person name="Kamiya K."/>
            <person name="Karasawa W."/>
            <person name="Kurita K."/>
            <person name="Katagiri S."/>
            <person name="Kikuta A."/>
            <person name="Kobayashi H."/>
            <person name="Kobayashi N."/>
            <person name="Machita K."/>
            <person name="Maehara T."/>
            <person name="Masukawa M."/>
            <person name="Mizubayashi T."/>
            <person name="Mukai Y."/>
            <person name="Nagasaki H."/>
            <person name="Nagata Y."/>
            <person name="Naito S."/>
            <person name="Nakashima M."/>
            <person name="Nakama Y."/>
            <person name="Nakamichi Y."/>
            <person name="Nakamura M."/>
            <person name="Meguro A."/>
            <person name="Negishi M."/>
            <person name="Ohta I."/>
            <person name="Ohta T."/>
            <person name="Okamoto M."/>
            <person name="Ono N."/>
            <person name="Saji S."/>
            <person name="Sakaguchi M."/>
            <person name="Sakai K."/>
            <person name="Shibata M."/>
            <person name="Shimokawa T."/>
            <person name="Song J."/>
            <person name="Takazaki Y."/>
            <person name="Terasawa K."/>
            <person name="Tsugane M."/>
            <person name="Tsuji K."/>
            <person name="Ueda S."/>
            <person name="Waki K."/>
            <person name="Yamagata H."/>
            <person name="Yamamoto M."/>
            <person name="Yamamoto S."/>
            <person name="Yamane H."/>
            <person name="Yoshiki S."/>
            <person name="Yoshihara R."/>
            <person name="Yukawa K."/>
            <person name="Zhong H."/>
            <person name="Yano M."/>
            <person name="Yuan Q."/>
            <person name="Ouyang S."/>
            <person name="Liu J."/>
            <person name="Jones K.M."/>
            <person name="Gansberger K."/>
            <person name="Moffat K."/>
            <person name="Hill J."/>
            <person name="Bera J."/>
            <person name="Fadrosh D."/>
            <person name="Jin S."/>
            <person name="Johri S."/>
            <person name="Kim M."/>
            <person name="Overton L."/>
            <person name="Reardon M."/>
            <person name="Tsitrin T."/>
            <person name="Vuong H."/>
            <person name="Weaver B."/>
            <person name="Ciecko A."/>
            <person name="Tallon L."/>
            <person name="Jackson J."/>
            <person name="Pai G."/>
            <person name="Aken S.V."/>
            <person name="Utterback T."/>
            <person name="Reidmuller S."/>
            <person name="Feldblyum T."/>
            <person name="Hsiao J."/>
            <person name="Zismann V."/>
            <person name="Iobst S."/>
            <person name="de Vazeille A.R."/>
            <person name="Buell C.R."/>
            <person name="Ying K."/>
            <person name="Li Y."/>
            <person name="Lu T."/>
            <person name="Huang Y."/>
            <person name="Zhao Q."/>
            <person name="Feng Q."/>
            <person name="Zhang L."/>
            <person name="Zhu J."/>
            <person name="Weng Q."/>
            <person name="Mu J."/>
            <person name="Lu Y."/>
            <person name="Fan D."/>
            <person name="Liu Y."/>
            <person name="Guan J."/>
            <person name="Zhang Y."/>
            <person name="Yu S."/>
            <person name="Liu X."/>
            <person name="Zhang Y."/>
            <person name="Hong G."/>
            <person name="Han B."/>
            <person name="Choisne N."/>
            <person name="Demange N."/>
            <person name="Orjeda G."/>
            <person name="Samain S."/>
            <person name="Cattolico L."/>
            <person name="Pelletier E."/>
            <person name="Couloux A."/>
            <person name="Segurens B."/>
            <person name="Wincker P."/>
            <person name="D'Hont A."/>
            <person name="Scarpelli C."/>
            <person name="Weissenbach J."/>
            <person name="Salanoubat M."/>
            <person name="Quetier F."/>
            <person name="Yu Y."/>
            <person name="Kim H.R."/>
            <person name="Rambo T."/>
            <person name="Currie J."/>
            <person name="Collura K."/>
            <person name="Luo M."/>
            <person name="Yang T."/>
            <person name="Ammiraju J.S.S."/>
            <person name="Engler F."/>
            <person name="Soderlund C."/>
            <person name="Wing R.A."/>
            <person name="Palmer L.E."/>
            <person name="de la Bastide M."/>
            <person name="Spiegel L."/>
            <person name="Nascimento L."/>
            <person name="Zutavern T."/>
            <person name="O'Shaughnessy A."/>
            <person name="Dike S."/>
            <person name="Dedhia N."/>
            <person name="Preston R."/>
            <person name="Balija V."/>
            <person name="McCombie W.R."/>
            <person name="Chow T."/>
            <person name="Chen H."/>
            <person name="Chung M."/>
            <person name="Chen C."/>
            <person name="Shaw J."/>
            <person name="Wu H."/>
            <person name="Hsiao K."/>
            <person name="Chao Y."/>
            <person name="Chu M."/>
            <person name="Cheng C."/>
            <person name="Hour A."/>
            <person name="Lee P."/>
            <person name="Lin S."/>
            <person name="Lin Y."/>
            <person name="Liou J."/>
            <person name="Liu S."/>
            <person name="Hsing Y."/>
            <person name="Raghuvanshi S."/>
            <person name="Mohanty A."/>
            <person name="Bharti A.K."/>
            <person name="Gaur A."/>
            <person name="Gupta V."/>
            <person name="Kumar D."/>
            <person name="Ravi V."/>
            <person name="Vij S."/>
            <person name="Kapur A."/>
            <person name="Khurana P."/>
            <person name="Khurana P."/>
            <person name="Khurana J.P."/>
            <person name="Tyagi A.K."/>
            <person name="Gaikwad K."/>
            <person name="Singh A."/>
            <person name="Dalal V."/>
            <person name="Srivastava S."/>
            <person name="Dixit A."/>
            <person name="Pal A.K."/>
            <person name="Ghazi I.A."/>
            <person name="Yadav M."/>
            <person name="Pandit A."/>
            <person name="Bhargava A."/>
            <person name="Sureshbabu K."/>
            <person name="Batra K."/>
            <person name="Sharma T.R."/>
            <person name="Mohapatra T."/>
            <person name="Singh N.K."/>
            <person name="Messing J."/>
            <person name="Nelson A.B."/>
            <person name="Fuks G."/>
            <person name="Kavchok S."/>
            <person name="Keizer G."/>
            <person name="Linton E."/>
            <person name="Llaca V."/>
            <person name="Song R."/>
            <person name="Tanyolac B."/>
            <person name="Young S."/>
            <person name="Ho-Il K."/>
            <person name="Hahn J.H."/>
            <person name="Sangsakoo G."/>
            <person name="Vanavichit A."/>
            <person name="de Mattos Luiz.A.T."/>
            <person name="Zimmer P.D."/>
            <person name="Malone G."/>
            <person name="Dellagostin O."/>
            <person name="de Oliveira A.C."/>
            <person name="Bevan M."/>
            <person name="Bancroft I."/>
            <person name="Minx P."/>
            <person name="Cordum H."/>
            <person name="Wilson R."/>
            <person name="Cheng Z."/>
            <person name="Jin W."/>
            <person name="Jiang J."/>
            <person name="Leong S.A."/>
            <person name="Iwama H."/>
            <person name="Gojobori T."/>
            <person name="Itoh T."/>
            <person name="Niimura Y."/>
            <person name="Fujii Y."/>
            <person name="Habara T."/>
            <person name="Sakai H."/>
            <person name="Sato Y."/>
            <person name="Wilson G."/>
            <person name="Kumar K."/>
            <person name="McCouch S."/>
            <person name="Juretic N."/>
            <person name="Hoen D."/>
            <person name="Wright S."/>
            <person name="Bruskiewich R."/>
            <person name="Bureau T."/>
            <person name="Miyao A."/>
            <person name="Hirochika H."/>
            <person name="Nishikawa T."/>
            <person name="Kadowaki K."/>
            <person name="Sugiura M."/>
            <person name="Burr B."/>
            <person name="Sasaki T."/>
        </authorList>
    </citation>
    <scope>NUCLEOTIDE SEQUENCE [LARGE SCALE GENOMIC DNA]</scope>
    <source>
        <strain evidence="3">cv. Nipponbare</strain>
    </source>
</reference>
<protein>
    <submittedName>
        <fullName evidence="2">Uncharacterized protein</fullName>
    </submittedName>
</protein>
<reference evidence="1" key="1">
    <citation type="submission" date="2002-03" db="EMBL/GenBank/DDBJ databases">
        <title>Oryza sativa nipponbare(GA3) genomic DNA, chromosome 6, BAC clone:B1018E06.</title>
        <authorList>
            <person name="Sasaki T."/>
            <person name="Matsumoto T."/>
            <person name="Yamamoto K."/>
        </authorList>
    </citation>
    <scope>NUCLEOTIDE SEQUENCE</scope>
</reference>
<sequence>MSSAAEAKALTMTSGRGRQEAAIRVRRWWVRFPFTSLIPNLRICQLMESERIRERERPFVPSMHARL</sequence>
<accession>Q5Z6Y2</accession>
<dbReference type="EMBL" id="AP004810">
    <property type="protein sequence ID" value="BAD54287.1"/>
    <property type="molecule type" value="Genomic_DNA"/>
</dbReference>
<reference evidence="2" key="2">
    <citation type="submission" date="2002-03" db="EMBL/GenBank/DDBJ databases">
        <title>Oryza sativa nipponbare(GA3) genomic DNA, chromosome 6, BAC clone:B1068H08.</title>
        <authorList>
            <person name="Sasaki T."/>
            <person name="Matsumoto T."/>
            <person name="Yamamoto K."/>
        </authorList>
    </citation>
    <scope>NUCLEOTIDE SEQUENCE</scope>
</reference>
<dbReference type="EMBL" id="AP004809">
    <property type="protein sequence ID" value="BAD54281.1"/>
    <property type="molecule type" value="Genomic_DNA"/>
</dbReference>